<dbReference type="Gramene" id="CDP06022">
    <property type="protein sequence ID" value="CDP06022"/>
    <property type="gene ID" value="GSCOC_T00021368001"/>
</dbReference>
<dbReference type="AlphaFoldDB" id="A0A068UCL6"/>
<evidence type="ECO:0000313" key="4">
    <source>
        <dbReference type="Proteomes" id="UP000295252"/>
    </source>
</evidence>
<evidence type="ECO:0000256" key="1">
    <source>
        <dbReference type="SAM" id="MobiDB-lite"/>
    </source>
</evidence>
<organism evidence="3 4">
    <name type="scientific">Coffea canephora</name>
    <name type="common">Robusta coffee</name>
    <dbReference type="NCBI Taxonomy" id="49390"/>
    <lineage>
        <taxon>Eukaryota</taxon>
        <taxon>Viridiplantae</taxon>
        <taxon>Streptophyta</taxon>
        <taxon>Embryophyta</taxon>
        <taxon>Tracheophyta</taxon>
        <taxon>Spermatophyta</taxon>
        <taxon>Magnoliopsida</taxon>
        <taxon>eudicotyledons</taxon>
        <taxon>Gunneridae</taxon>
        <taxon>Pentapetalae</taxon>
        <taxon>asterids</taxon>
        <taxon>lamiids</taxon>
        <taxon>Gentianales</taxon>
        <taxon>Rubiaceae</taxon>
        <taxon>Ixoroideae</taxon>
        <taxon>Gardenieae complex</taxon>
        <taxon>Bertiereae - Coffeeae clade</taxon>
        <taxon>Coffeeae</taxon>
        <taxon>Coffea</taxon>
    </lineage>
</organism>
<dbReference type="OMA" id="IGDFCTS"/>
<proteinExistence type="predicted"/>
<reference evidence="4" key="1">
    <citation type="journal article" date="2014" name="Science">
        <title>The coffee genome provides insight into the convergent evolution of caffeine biosynthesis.</title>
        <authorList>
            <person name="Denoeud F."/>
            <person name="Carretero-Paulet L."/>
            <person name="Dereeper A."/>
            <person name="Droc G."/>
            <person name="Guyot R."/>
            <person name="Pietrella M."/>
            <person name="Zheng C."/>
            <person name="Alberti A."/>
            <person name="Anthony F."/>
            <person name="Aprea G."/>
            <person name="Aury J.M."/>
            <person name="Bento P."/>
            <person name="Bernard M."/>
            <person name="Bocs S."/>
            <person name="Campa C."/>
            <person name="Cenci A."/>
            <person name="Combes M.C."/>
            <person name="Crouzillat D."/>
            <person name="Da Silva C."/>
            <person name="Daddiego L."/>
            <person name="De Bellis F."/>
            <person name="Dussert S."/>
            <person name="Garsmeur O."/>
            <person name="Gayraud T."/>
            <person name="Guignon V."/>
            <person name="Jahn K."/>
            <person name="Jamilloux V."/>
            <person name="Joet T."/>
            <person name="Labadie K."/>
            <person name="Lan T."/>
            <person name="Leclercq J."/>
            <person name="Lepelley M."/>
            <person name="Leroy T."/>
            <person name="Li L.T."/>
            <person name="Librado P."/>
            <person name="Lopez L."/>
            <person name="Munoz A."/>
            <person name="Noel B."/>
            <person name="Pallavicini A."/>
            <person name="Perrotta G."/>
            <person name="Poncet V."/>
            <person name="Pot D."/>
            <person name="Priyono X."/>
            <person name="Rigoreau M."/>
            <person name="Rouard M."/>
            <person name="Rozas J."/>
            <person name="Tranchant-Dubreuil C."/>
            <person name="VanBuren R."/>
            <person name="Zhang Q."/>
            <person name="Andrade A.C."/>
            <person name="Argout X."/>
            <person name="Bertrand B."/>
            <person name="de Kochko A."/>
            <person name="Graziosi G."/>
            <person name="Henry R.J."/>
            <person name="Jayarama X."/>
            <person name="Ming R."/>
            <person name="Nagai C."/>
            <person name="Rounsley S."/>
            <person name="Sankoff D."/>
            <person name="Giuliano G."/>
            <person name="Albert V.A."/>
            <person name="Wincker P."/>
            <person name="Lashermes P."/>
        </authorList>
    </citation>
    <scope>NUCLEOTIDE SEQUENCE [LARGE SCALE GENOMIC DNA]</scope>
    <source>
        <strain evidence="4">cv. DH200-94</strain>
    </source>
</reference>
<protein>
    <recommendedName>
        <fullName evidence="5">Transmembrane protein</fullName>
    </recommendedName>
</protein>
<dbReference type="STRING" id="49390.A0A068UCL6"/>
<feature type="compositionally biased region" description="Polar residues" evidence="1">
    <location>
        <begin position="55"/>
        <end position="67"/>
    </location>
</feature>
<keyword evidence="2" id="KW-1133">Transmembrane helix</keyword>
<dbReference type="Proteomes" id="UP000295252">
    <property type="component" value="Chromosome VII"/>
</dbReference>
<evidence type="ECO:0000313" key="3">
    <source>
        <dbReference type="EMBL" id="CDP06022.1"/>
    </source>
</evidence>
<sequence length="67" mass="7451">MTIPVPVGEEVGPKLVRFLYFIGAGFVCTAAINKWRDLERKANIQKQQKELLENPSPNSHGVQSAVE</sequence>
<dbReference type="OrthoDB" id="1854918at2759"/>
<dbReference type="PhylomeDB" id="A0A068UCL6"/>
<evidence type="ECO:0000256" key="2">
    <source>
        <dbReference type="SAM" id="Phobius"/>
    </source>
</evidence>
<dbReference type="InParanoid" id="A0A068UCL6"/>
<feature type="region of interest" description="Disordered" evidence="1">
    <location>
        <begin position="48"/>
        <end position="67"/>
    </location>
</feature>
<keyword evidence="4" id="KW-1185">Reference proteome</keyword>
<keyword evidence="2" id="KW-0472">Membrane</keyword>
<evidence type="ECO:0008006" key="5">
    <source>
        <dbReference type="Google" id="ProtNLM"/>
    </source>
</evidence>
<keyword evidence="2" id="KW-0812">Transmembrane</keyword>
<accession>A0A068UCL6</accession>
<feature type="transmembrane region" description="Helical" evidence="2">
    <location>
        <begin position="15"/>
        <end position="32"/>
    </location>
</feature>
<gene>
    <name evidence="3" type="ORF">GSCOC_T00021368001</name>
</gene>
<name>A0A068UCL6_COFCA</name>
<dbReference type="EMBL" id="HG739103">
    <property type="protein sequence ID" value="CDP06022.1"/>
    <property type="molecule type" value="Genomic_DNA"/>
</dbReference>